<feature type="region of interest" description="Disordered" evidence="1">
    <location>
        <begin position="1"/>
        <end position="97"/>
    </location>
</feature>
<proteinExistence type="predicted"/>
<dbReference type="PROSITE" id="PS50822">
    <property type="entry name" value="PIWI"/>
    <property type="match status" value="1"/>
</dbReference>
<dbReference type="GO" id="GO:0003723">
    <property type="term" value="F:RNA binding"/>
    <property type="evidence" value="ECO:0007669"/>
    <property type="project" value="InterPro"/>
</dbReference>
<feature type="compositionally biased region" description="Gly residues" evidence="1">
    <location>
        <begin position="86"/>
        <end position="97"/>
    </location>
</feature>
<feature type="compositionally biased region" description="Basic and acidic residues" evidence="1">
    <location>
        <begin position="193"/>
        <end position="207"/>
    </location>
</feature>
<feature type="compositionally biased region" description="Basic and acidic residues" evidence="1">
    <location>
        <begin position="75"/>
        <end position="85"/>
    </location>
</feature>
<dbReference type="InterPro" id="IPR045246">
    <property type="entry name" value="Piwi_ago-like"/>
</dbReference>
<evidence type="ECO:0000313" key="4">
    <source>
        <dbReference type="Proteomes" id="UP001304895"/>
    </source>
</evidence>
<reference evidence="3" key="2">
    <citation type="submission" date="2023-05" db="EMBL/GenBank/DDBJ databases">
        <authorList>
            <consortium name="Lawrence Berkeley National Laboratory"/>
            <person name="Steindorff A."/>
            <person name="Hensen N."/>
            <person name="Bonometti L."/>
            <person name="Westerberg I."/>
            <person name="Brannstrom I.O."/>
            <person name="Guillou S."/>
            <person name="Cros-Aarteil S."/>
            <person name="Calhoun S."/>
            <person name="Haridas S."/>
            <person name="Kuo A."/>
            <person name="Mondo S."/>
            <person name="Pangilinan J."/>
            <person name="Riley R."/>
            <person name="Labutti K."/>
            <person name="Andreopoulos B."/>
            <person name="Lipzen A."/>
            <person name="Chen C."/>
            <person name="Yanf M."/>
            <person name="Daum C."/>
            <person name="Ng V."/>
            <person name="Clum A."/>
            <person name="Ohm R."/>
            <person name="Martin F."/>
            <person name="Silar P."/>
            <person name="Natvig D."/>
            <person name="Lalanne C."/>
            <person name="Gautier V."/>
            <person name="Ament-Velasquez S.L."/>
            <person name="Kruys A."/>
            <person name="Hutchinson M.I."/>
            <person name="Powell A.J."/>
            <person name="Barry K."/>
            <person name="Miller A.N."/>
            <person name="Grigoriev I.V."/>
            <person name="Debuchy R."/>
            <person name="Gladieux P."/>
            <person name="Thoren M.H."/>
            <person name="Johannesson H."/>
        </authorList>
    </citation>
    <scope>NUCLEOTIDE SEQUENCE</scope>
    <source>
        <strain evidence="3">CBS 123565</strain>
    </source>
</reference>
<organism evidence="3 4">
    <name type="scientific">Trichocladium antarcticum</name>
    <dbReference type="NCBI Taxonomy" id="1450529"/>
    <lineage>
        <taxon>Eukaryota</taxon>
        <taxon>Fungi</taxon>
        <taxon>Dikarya</taxon>
        <taxon>Ascomycota</taxon>
        <taxon>Pezizomycotina</taxon>
        <taxon>Sordariomycetes</taxon>
        <taxon>Sordariomycetidae</taxon>
        <taxon>Sordariales</taxon>
        <taxon>Chaetomiaceae</taxon>
        <taxon>Trichocladium</taxon>
    </lineage>
</organism>
<reference evidence="3" key="1">
    <citation type="journal article" date="2023" name="Mol. Phylogenet. Evol.">
        <title>Genome-scale phylogeny and comparative genomics of the fungal order Sordariales.</title>
        <authorList>
            <person name="Hensen N."/>
            <person name="Bonometti L."/>
            <person name="Westerberg I."/>
            <person name="Brannstrom I.O."/>
            <person name="Guillou S."/>
            <person name="Cros-Aarteil S."/>
            <person name="Calhoun S."/>
            <person name="Haridas S."/>
            <person name="Kuo A."/>
            <person name="Mondo S."/>
            <person name="Pangilinan J."/>
            <person name="Riley R."/>
            <person name="LaButti K."/>
            <person name="Andreopoulos B."/>
            <person name="Lipzen A."/>
            <person name="Chen C."/>
            <person name="Yan M."/>
            <person name="Daum C."/>
            <person name="Ng V."/>
            <person name="Clum A."/>
            <person name="Steindorff A."/>
            <person name="Ohm R.A."/>
            <person name="Martin F."/>
            <person name="Silar P."/>
            <person name="Natvig D.O."/>
            <person name="Lalanne C."/>
            <person name="Gautier V."/>
            <person name="Ament-Velasquez S.L."/>
            <person name="Kruys A."/>
            <person name="Hutchinson M.I."/>
            <person name="Powell A.J."/>
            <person name="Barry K."/>
            <person name="Miller A.N."/>
            <person name="Grigoriev I.V."/>
            <person name="Debuchy R."/>
            <person name="Gladieux P."/>
            <person name="Hiltunen Thoren M."/>
            <person name="Johannesson H."/>
        </authorList>
    </citation>
    <scope>NUCLEOTIDE SEQUENCE</scope>
    <source>
        <strain evidence="3">CBS 123565</strain>
    </source>
</reference>
<feature type="domain" description="Piwi" evidence="2">
    <location>
        <begin position="725"/>
        <end position="1040"/>
    </location>
</feature>
<dbReference type="SMART" id="SM01163">
    <property type="entry name" value="DUF1785"/>
    <property type="match status" value="1"/>
</dbReference>
<dbReference type="InterPro" id="IPR003165">
    <property type="entry name" value="Piwi"/>
</dbReference>
<dbReference type="Gene3D" id="2.170.260.10">
    <property type="entry name" value="paz domain"/>
    <property type="match status" value="1"/>
</dbReference>
<dbReference type="Pfam" id="PF16486">
    <property type="entry name" value="ArgoN"/>
    <property type="match status" value="1"/>
</dbReference>
<dbReference type="CDD" id="cd02846">
    <property type="entry name" value="PAZ_argonaute_like"/>
    <property type="match status" value="1"/>
</dbReference>
<dbReference type="SUPFAM" id="SSF101690">
    <property type="entry name" value="PAZ domain"/>
    <property type="match status" value="1"/>
</dbReference>
<keyword evidence="4" id="KW-1185">Reference proteome</keyword>
<name>A0AAN6UE97_9PEZI</name>
<dbReference type="SUPFAM" id="SSF53098">
    <property type="entry name" value="Ribonuclease H-like"/>
    <property type="match status" value="1"/>
</dbReference>
<dbReference type="Gene3D" id="3.40.50.2300">
    <property type="match status" value="1"/>
</dbReference>
<gene>
    <name evidence="3" type="ORF">BT67DRAFT_389608</name>
</gene>
<evidence type="ECO:0000313" key="3">
    <source>
        <dbReference type="EMBL" id="KAK4131006.1"/>
    </source>
</evidence>
<dbReference type="Gene3D" id="3.30.420.10">
    <property type="entry name" value="Ribonuclease H-like superfamily/Ribonuclease H"/>
    <property type="match status" value="1"/>
</dbReference>
<feature type="region of interest" description="Disordered" evidence="1">
    <location>
        <begin position="193"/>
        <end position="228"/>
    </location>
</feature>
<dbReference type="InterPro" id="IPR032472">
    <property type="entry name" value="ArgoL2"/>
</dbReference>
<dbReference type="SMART" id="SM00950">
    <property type="entry name" value="Piwi"/>
    <property type="match status" value="1"/>
</dbReference>
<dbReference type="Proteomes" id="UP001304895">
    <property type="component" value="Unassembled WGS sequence"/>
</dbReference>
<dbReference type="EMBL" id="MU853429">
    <property type="protein sequence ID" value="KAK4131006.1"/>
    <property type="molecule type" value="Genomic_DNA"/>
</dbReference>
<dbReference type="Pfam" id="PF02171">
    <property type="entry name" value="Piwi"/>
    <property type="match status" value="1"/>
</dbReference>
<evidence type="ECO:0000259" key="2">
    <source>
        <dbReference type="PROSITE" id="PS50822"/>
    </source>
</evidence>
<dbReference type="InterPro" id="IPR032474">
    <property type="entry name" value="Argonaute_N"/>
</dbReference>
<dbReference type="InterPro" id="IPR014811">
    <property type="entry name" value="ArgoL1"/>
</dbReference>
<accession>A0AAN6UE97</accession>
<feature type="compositionally biased region" description="Gly residues" evidence="1">
    <location>
        <begin position="44"/>
        <end position="72"/>
    </location>
</feature>
<dbReference type="CDD" id="cd04657">
    <property type="entry name" value="Piwi_ago-like"/>
    <property type="match status" value="1"/>
</dbReference>
<dbReference type="InterPro" id="IPR036397">
    <property type="entry name" value="RNaseH_sf"/>
</dbReference>
<protein>
    <submittedName>
        <fullName evidence="3">Piwi-domain-containing protein</fullName>
    </submittedName>
</protein>
<dbReference type="InterPro" id="IPR003100">
    <property type="entry name" value="PAZ_dom"/>
</dbReference>
<evidence type="ECO:0000256" key="1">
    <source>
        <dbReference type="SAM" id="MobiDB-lite"/>
    </source>
</evidence>
<dbReference type="AlphaFoldDB" id="A0AAN6UE97"/>
<dbReference type="Pfam" id="PF08699">
    <property type="entry name" value="ArgoL1"/>
    <property type="match status" value="1"/>
</dbReference>
<dbReference type="Pfam" id="PF02170">
    <property type="entry name" value="PAZ"/>
    <property type="match status" value="1"/>
</dbReference>
<dbReference type="InterPro" id="IPR036085">
    <property type="entry name" value="PAZ_dom_sf"/>
</dbReference>
<dbReference type="InterPro" id="IPR012337">
    <property type="entry name" value="RNaseH-like_sf"/>
</dbReference>
<dbReference type="PANTHER" id="PTHR22891">
    <property type="entry name" value="EUKARYOTIC TRANSLATION INITIATION FACTOR 2C"/>
    <property type="match status" value="1"/>
</dbReference>
<feature type="compositionally biased region" description="Gly residues" evidence="1">
    <location>
        <begin position="1"/>
        <end position="32"/>
    </location>
</feature>
<dbReference type="Pfam" id="PF16488">
    <property type="entry name" value="ArgoL2"/>
    <property type="match status" value="1"/>
</dbReference>
<comment type="caution">
    <text evidence="3">The sequence shown here is derived from an EMBL/GenBank/DDBJ whole genome shotgun (WGS) entry which is preliminary data.</text>
</comment>
<sequence>MENRGRGGGRGGRGGQGGEFRGGGGRGGFQGERGGRGRGDFQGVRGGRGDFQGGRGRGDFQGGRGDFQGGRGGRGRGDFQGDRGRGGYGGGGGGGGGGGRGGYGGPEVNVFRGAGPNIPQPDPSITALENDWIKQQTGLGAKMGKLSVSEVFPTRPNFGTGGTEVVLWANYFKLNVKDKPLFKYSLRITDKRVTKAQDDDKPKDQGKKKLPPKGKGGPGQEKDVKEPKGKKLAKIIQHALALLPATVAVATEYKAQVVSTQALKLPEDGILEVDLNEPDRQPEKWFVRFDGPLSIRIGALMQYLQTLDDPGNEAIFPKYPDEMDALGVVLGHTPRSNPNTSAVGRSRFFATDPARMESGVMPPGSLLTILRGYVQSVRPATGRLLLNTNVTHGVFRKPVPLDKLFEEFGLVNLDQPQAHNPRALADLTRLHKFLARSRIQCQVPTGRPGQFTTVERSIAGLATVRDGQDETHKPLFRYTNFAYATPATAQFHLGQPKTPKPAPGNLQYGQNVMVATYYEQRYKITAKKGLPMINAGSPGRPIYFLAELCTLLPGQPMKSKLSGKEQDTMVTFACRAPPKNALSITTSGRQLLALDNNSLLGKFSISVDKELVTVKGRELKPPAISYRAQGQSVIPREGGWLMKSIKFCKPGRPIGNWTFLSIEKFANDGLKATVGKFAGFIQNMGININKAPNPPAGLRTGVPQHEDQLRPAFVQLQKLQKRPDFVLVILPAKDTAIYNMVKKLGDVEFGFTTVCVVVDKLMQEKGQLGYFANVALKVNLKFGGVNHSVANKDIKADKTMYVGYDVTHPTNLAPGAGDNAPSIVGMVASTDGDLAQWPAVAWQNPPRQEVVNDKRLFAEHFKGRLTLWRNKNQGRLPENIVIFRDGVSEGQFRTVLDEEVPLIREACKAMYTQKQPRISLIVSVKRHQTRFYPTDPEHIHFRSKSPNEGTVVDRGVTNVRYWDFFLQAHASLQGTARPAHYTVLLDEIFRADHGANAANVLEKITHDMCYLYGRATKAVSICPPAYYADLVCTRARIHQNELFDDARSIASGEQARIGGRTVHNSLKDSMYYI</sequence>